<gene>
    <name evidence="2" type="ORF">MCHLO_00226</name>
</gene>
<evidence type="ECO:0000313" key="2">
    <source>
        <dbReference type="EMBL" id="GAT42513.1"/>
    </source>
</evidence>
<organism evidence="2 3">
    <name type="scientific">Mycena chlorophos</name>
    <name type="common">Agaric fungus</name>
    <name type="synonym">Agaricus chlorophos</name>
    <dbReference type="NCBI Taxonomy" id="658473"/>
    <lineage>
        <taxon>Eukaryota</taxon>
        <taxon>Fungi</taxon>
        <taxon>Dikarya</taxon>
        <taxon>Basidiomycota</taxon>
        <taxon>Agaricomycotina</taxon>
        <taxon>Agaricomycetes</taxon>
        <taxon>Agaricomycetidae</taxon>
        <taxon>Agaricales</taxon>
        <taxon>Marasmiineae</taxon>
        <taxon>Mycenaceae</taxon>
        <taxon>Mycena</taxon>
    </lineage>
</organism>
<feature type="region of interest" description="Disordered" evidence="1">
    <location>
        <begin position="210"/>
        <end position="293"/>
    </location>
</feature>
<dbReference type="Proteomes" id="UP000815677">
    <property type="component" value="Unassembled WGS sequence"/>
</dbReference>
<sequence>MDLLNFFYEWPEAIELDNNEVIDRLPSKLRRRYFVSTGSTYAVKIFLTGRMIARASADNMAGDIIILGPPKPALLREQYCRGVKFLQNAITTTLPKPEDHVFDFFHCTPLTDESAYFLRVRVPVLEPSIRLEINHVTGIDHATENDPCLEPGALLRCSMFFMREEVVVTGTSCQMSWPLQARQICRCYNGNPAPKRSRRPGGTRNAAAIPATIASQTEKSAPEPEAATTSKESARDNIWDESQVASEDWEYMYGNPDVESDGSGDVVEVNGAATNATTEGDAEVETKPSTTAT</sequence>
<name>A0ABQ0KUV7_MYCCL</name>
<proteinExistence type="predicted"/>
<accession>A0ABQ0KUV7</accession>
<evidence type="ECO:0000256" key="1">
    <source>
        <dbReference type="SAM" id="MobiDB-lite"/>
    </source>
</evidence>
<reference evidence="2" key="1">
    <citation type="submission" date="2014-09" db="EMBL/GenBank/DDBJ databases">
        <title>Genome sequence of the luminous mushroom Mycena chlorophos for searching fungal bioluminescence genes.</title>
        <authorList>
            <person name="Tanaka Y."/>
            <person name="Kasuga D."/>
            <person name="Oba Y."/>
            <person name="Hase S."/>
            <person name="Sato K."/>
            <person name="Oba Y."/>
            <person name="Sakakibara Y."/>
        </authorList>
    </citation>
    <scope>NUCLEOTIDE SEQUENCE</scope>
</reference>
<protein>
    <submittedName>
        <fullName evidence="2">Uncharacterized protein</fullName>
    </submittedName>
</protein>
<dbReference type="EMBL" id="DF838040">
    <property type="protein sequence ID" value="GAT42513.1"/>
    <property type="molecule type" value="Genomic_DNA"/>
</dbReference>
<keyword evidence="3" id="KW-1185">Reference proteome</keyword>
<evidence type="ECO:0000313" key="3">
    <source>
        <dbReference type="Proteomes" id="UP000815677"/>
    </source>
</evidence>